<evidence type="ECO:0000259" key="1">
    <source>
        <dbReference type="Pfam" id="PF07992"/>
    </source>
</evidence>
<sequence length="372" mass="40911">MHRLGEDDIVIVEPRAEHHYRPLLSYVGAGLASIDSARRPQGRVMPSGCVWVRDAIAGVDPEASQVVLASGATIGYDHLVVAAGSRPDWDAIDGSAEAMHTQNASTNYLFDLAPKTWRLVQGMRSGTAVFTMPDDSCPCAGASQKILYMACDLWRSRGVLEDIRVVAVVPTDTVFGVPGVDEELDRKIDEYGIELRTRTRIQSLHRDTGTAVLDNDGVLEELDYDFLHLTPPHAAPRWVAASGLSSVTARGFVDVDPETLQHRRYPNVWAVGDIAATPGSSSGGALRKQTPVVAKNIRSALNDKAPRARYNGYTVSPFTVSRSTLVLAEFAPDGTPMPSTRLFELRKERALTFLLDRWLLPQIYWHRILRGK</sequence>
<comment type="caution">
    <text evidence="2">The sequence shown here is derived from an EMBL/GenBank/DDBJ whole genome shotgun (WGS) entry which is preliminary data.</text>
</comment>
<dbReference type="Gene3D" id="3.50.50.60">
    <property type="entry name" value="FAD/NAD(P)-binding domain"/>
    <property type="match status" value="2"/>
</dbReference>
<dbReference type="PANTHER" id="PTHR10632">
    <property type="entry name" value="SULFIDE:QUINONE OXIDOREDUCTASE"/>
    <property type="match status" value="1"/>
</dbReference>
<proteinExistence type="predicted"/>
<dbReference type="InterPro" id="IPR036188">
    <property type="entry name" value="FAD/NAD-bd_sf"/>
</dbReference>
<gene>
    <name evidence="2" type="ORF">GCM10025781_27800</name>
</gene>
<accession>A0ABP8XHG6</accession>
<dbReference type="PANTHER" id="PTHR10632:SF2">
    <property type="entry name" value="SULFIDE:QUINONE OXIDOREDUCTASE, MITOCHONDRIAL"/>
    <property type="match status" value="1"/>
</dbReference>
<evidence type="ECO:0000313" key="3">
    <source>
        <dbReference type="Proteomes" id="UP001501446"/>
    </source>
</evidence>
<evidence type="ECO:0000313" key="2">
    <source>
        <dbReference type="EMBL" id="GAA4707556.1"/>
    </source>
</evidence>
<reference evidence="3" key="1">
    <citation type="journal article" date="2019" name="Int. J. Syst. Evol. Microbiol.">
        <title>The Global Catalogue of Microorganisms (GCM) 10K type strain sequencing project: providing services to taxonomists for standard genome sequencing and annotation.</title>
        <authorList>
            <consortium name="The Broad Institute Genomics Platform"/>
            <consortium name="The Broad Institute Genome Sequencing Center for Infectious Disease"/>
            <person name="Wu L."/>
            <person name="Ma J."/>
        </authorList>
    </citation>
    <scope>NUCLEOTIDE SEQUENCE [LARGE SCALE GENOMIC DNA]</scope>
    <source>
        <strain evidence="3">JCM 18958</strain>
    </source>
</reference>
<protein>
    <submittedName>
        <fullName evidence="2">FAD/NAD(P)-binding oxidoreductase</fullName>
    </submittedName>
</protein>
<dbReference type="InterPro" id="IPR015904">
    <property type="entry name" value="Sulphide_quinone_reductase"/>
</dbReference>
<dbReference type="Proteomes" id="UP001501446">
    <property type="component" value="Unassembled WGS sequence"/>
</dbReference>
<dbReference type="SUPFAM" id="SSF51905">
    <property type="entry name" value="FAD/NAD(P)-binding domain"/>
    <property type="match status" value="2"/>
</dbReference>
<keyword evidence="3" id="KW-1185">Reference proteome</keyword>
<organism evidence="2 3">
    <name type="scientific">Kocuria gwangalliensis</name>
    <dbReference type="NCBI Taxonomy" id="501592"/>
    <lineage>
        <taxon>Bacteria</taxon>
        <taxon>Bacillati</taxon>
        <taxon>Actinomycetota</taxon>
        <taxon>Actinomycetes</taxon>
        <taxon>Micrococcales</taxon>
        <taxon>Micrococcaceae</taxon>
        <taxon>Kocuria</taxon>
    </lineage>
</organism>
<name>A0ABP8XHG6_9MICC</name>
<feature type="domain" description="FAD/NAD(P)-binding" evidence="1">
    <location>
        <begin position="7"/>
        <end position="279"/>
    </location>
</feature>
<dbReference type="EMBL" id="BAABLN010000070">
    <property type="protein sequence ID" value="GAA4707556.1"/>
    <property type="molecule type" value="Genomic_DNA"/>
</dbReference>
<dbReference type="Pfam" id="PF07992">
    <property type="entry name" value="Pyr_redox_2"/>
    <property type="match status" value="1"/>
</dbReference>
<dbReference type="InterPro" id="IPR023753">
    <property type="entry name" value="FAD/NAD-binding_dom"/>
</dbReference>